<keyword evidence="4 12" id="KW-0894">Sodium channel</keyword>
<evidence type="ECO:0000256" key="5">
    <source>
        <dbReference type="ARBA" id="ARBA00022692"/>
    </source>
</evidence>
<keyword evidence="10 12" id="KW-0739">Sodium transport</keyword>
<evidence type="ECO:0000256" key="8">
    <source>
        <dbReference type="ARBA" id="ARBA00023065"/>
    </source>
</evidence>
<sequence length="541" mass="62628">MPDVLRQRRYYGKYSLLKTSWKYQTREFFERSTIHGLRYFSEKGKPSYQKVMWFSIISIGAVVSFIIIVPLWEKFQTSPTITSVDMNFHNWDVPFPGITLCTNTRYSEKRSAAIISRILGANASKKKVNSLRYFIGLISALSYDNVQEVKDAIKILTFSNVKINMRKLVLDVGFRCEDFIRKCTFKGQKIPCCESFRPTFTEHGLCYSFNTIYSELDWPWKPRGFNATMEKLHQLYETDNNWSIGLTLNIKKINSTQVKVFIHDGNQLPGFDMIHQYEWGNQVGQLFFGPKTTYTEANARQLSIKQRKCVFKDEIKLKTAKEYSQWACMNECRMKLAMERCSCVPFTNFALPEFPHCDPKGMVCLSDHSDELQNGTGCFCELSCDHTVYELEKFGDTIEGQKYSLEIGLVSWPIIRYKRKVLFGWVDLIGAIGGIAGLFLGFSLLSGFEMVYYFTLRAACMVYRSRHEVEELRYRDDSLPTHRINLSLAPDFPGTTPEHQSDHQMQTSELSVFHNRVVVPDGEKTCTKSDKHPMYTIPFIN</sequence>
<keyword evidence="3 12" id="KW-0813">Transport</keyword>
<comment type="subcellular location">
    <subcellularLocation>
        <location evidence="1">Membrane</location>
        <topology evidence="1">Multi-pass membrane protein</topology>
    </subcellularLocation>
</comment>
<evidence type="ECO:0000256" key="2">
    <source>
        <dbReference type="ARBA" id="ARBA00007193"/>
    </source>
</evidence>
<dbReference type="PANTHER" id="PTHR11690">
    <property type="entry name" value="AMILORIDE-SENSITIVE SODIUM CHANNEL-RELATED"/>
    <property type="match status" value="1"/>
</dbReference>
<evidence type="ECO:0000256" key="12">
    <source>
        <dbReference type="RuleBase" id="RU000679"/>
    </source>
</evidence>
<evidence type="ECO:0000256" key="13">
    <source>
        <dbReference type="SAM" id="Phobius"/>
    </source>
</evidence>
<keyword evidence="6 13" id="KW-1133">Transmembrane helix</keyword>
<keyword evidence="8 12" id="KW-0406">Ion transport</keyword>
<keyword evidence="11 12" id="KW-0407">Ion channel</keyword>
<comment type="similarity">
    <text evidence="2 12">Belongs to the amiloride-sensitive sodium channel (TC 1.A.6) family.</text>
</comment>
<keyword evidence="9 13" id="KW-0472">Membrane</keyword>
<evidence type="ECO:0000256" key="3">
    <source>
        <dbReference type="ARBA" id="ARBA00022448"/>
    </source>
</evidence>
<evidence type="ECO:0000256" key="11">
    <source>
        <dbReference type="ARBA" id="ARBA00023303"/>
    </source>
</evidence>
<evidence type="ECO:0000256" key="7">
    <source>
        <dbReference type="ARBA" id="ARBA00023053"/>
    </source>
</evidence>
<evidence type="ECO:0000256" key="6">
    <source>
        <dbReference type="ARBA" id="ARBA00022989"/>
    </source>
</evidence>
<evidence type="ECO:0000256" key="9">
    <source>
        <dbReference type="ARBA" id="ARBA00023136"/>
    </source>
</evidence>
<evidence type="ECO:0000256" key="4">
    <source>
        <dbReference type="ARBA" id="ARBA00022461"/>
    </source>
</evidence>
<dbReference type="Gene3D" id="2.60.470.10">
    <property type="entry name" value="Acid-sensing ion channels like domains"/>
    <property type="match status" value="1"/>
</dbReference>
<name>A0ABN7ADZ7_9HEMI</name>
<dbReference type="PANTHER" id="PTHR11690:SF247">
    <property type="entry name" value="PICKPOCKET 23, ISOFORM C"/>
    <property type="match status" value="1"/>
</dbReference>
<evidence type="ECO:0000256" key="1">
    <source>
        <dbReference type="ARBA" id="ARBA00004141"/>
    </source>
</evidence>
<dbReference type="Pfam" id="PF00858">
    <property type="entry name" value="ASC"/>
    <property type="match status" value="1"/>
</dbReference>
<organism evidence="14 15">
    <name type="scientific">Nesidiocoris tenuis</name>
    <dbReference type="NCBI Taxonomy" id="355587"/>
    <lineage>
        <taxon>Eukaryota</taxon>
        <taxon>Metazoa</taxon>
        <taxon>Ecdysozoa</taxon>
        <taxon>Arthropoda</taxon>
        <taxon>Hexapoda</taxon>
        <taxon>Insecta</taxon>
        <taxon>Pterygota</taxon>
        <taxon>Neoptera</taxon>
        <taxon>Paraneoptera</taxon>
        <taxon>Hemiptera</taxon>
        <taxon>Heteroptera</taxon>
        <taxon>Panheteroptera</taxon>
        <taxon>Cimicomorpha</taxon>
        <taxon>Miridae</taxon>
        <taxon>Dicyphina</taxon>
        <taxon>Nesidiocoris</taxon>
    </lineage>
</organism>
<evidence type="ECO:0000256" key="10">
    <source>
        <dbReference type="ARBA" id="ARBA00023201"/>
    </source>
</evidence>
<gene>
    <name evidence="14" type="ORF">NTJ_03313</name>
</gene>
<dbReference type="EMBL" id="AP028910">
    <property type="protein sequence ID" value="BES90505.1"/>
    <property type="molecule type" value="Genomic_DNA"/>
</dbReference>
<protein>
    <submittedName>
        <fullName evidence="14">Pickpocket 23 short form</fullName>
    </submittedName>
</protein>
<feature type="transmembrane region" description="Helical" evidence="13">
    <location>
        <begin position="422"/>
        <end position="445"/>
    </location>
</feature>
<dbReference type="Gene3D" id="1.10.287.820">
    <property type="entry name" value="Acid-sensing ion channel domain"/>
    <property type="match status" value="1"/>
</dbReference>
<reference evidence="14 15" key="1">
    <citation type="submission" date="2023-09" db="EMBL/GenBank/DDBJ databases">
        <title>Nesidiocoris tenuis whole genome shotgun sequence.</title>
        <authorList>
            <person name="Shibata T."/>
            <person name="Shimoda M."/>
            <person name="Kobayashi T."/>
            <person name="Uehara T."/>
        </authorList>
    </citation>
    <scope>NUCLEOTIDE SEQUENCE [LARGE SCALE GENOMIC DNA]</scope>
    <source>
        <strain evidence="14 15">Japan</strain>
    </source>
</reference>
<keyword evidence="5 12" id="KW-0812">Transmembrane</keyword>
<proteinExistence type="inferred from homology"/>
<keyword evidence="7" id="KW-0915">Sodium</keyword>
<accession>A0ABN7ADZ7</accession>
<evidence type="ECO:0000313" key="14">
    <source>
        <dbReference type="EMBL" id="BES90505.1"/>
    </source>
</evidence>
<dbReference type="Proteomes" id="UP001307889">
    <property type="component" value="Chromosome 2"/>
</dbReference>
<dbReference type="InterPro" id="IPR001873">
    <property type="entry name" value="ENaC"/>
</dbReference>
<dbReference type="Gene3D" id="1.10.287.770">
    <property type="entry name" value="YojJ-like"/>
    <property type="match status" value="1"/>
</dbReference>
<feature type="transmembrane region" description="Helical" evidence="13">
    <location>
        <begin position="51"/>
        <end position="72"/>
    </location>
</feature>
<keyword evidence="15" id="KW-1185">Reference proteome</keyword>
<evidence type="ECO:0000313" key="15">
    <source>
        <dbReference type="Proteomes" id="UP001307889"/>
    </source>
</evidence>